<feature type="compositionally biased region" description="Basic and acidic residues" evidence="10">
    <location>
        <begin position="356"/>
        <end position="366"/>
    </location>
</feature>
<dbReference type="PANTHER" id="PTHR10110:SF86">
    <property type="entry name" value="SODIUM_HYDROGEN EXCHANGER 7"/>
    <property type="match status" value="1"/>
</dbReference>
<keyword evidence="2" id="KW-0813">Transport</keyword>
<keyword evidence="3" id="KW-1003">Cell membrane</keyword>
<dbReference type="InterPro" id="IPR006153">
    <property type="entry name" value="Cation/H_exchanger_TM"/>
</dbReference>
<evidence type="ECO:0000256" key="6">
    <source>
        <dbReference type="ARBA" id="ARBA00023053"/>
    </source>
</evidence>
<dbReference type="Pfam" id="PF00999">
    <property type="entry name" value="Na_H_Exchanger"/>
    <property type="match status" value="2"/>
</dbReference>
<comment type="subcellular location">
    <subcellularLocation>
        <location evidence="1">Cell membrane</location>
        <topology evidence="1">Multi-pass membrane protein</topology>
    </subcellularLocation>
</comment>
<sequence>MEIALIAVAAALCIAAVTAFASRLGVAAPLLLVVVGVVASLLPGVPEVDIDPEWVLIGVLPPLLYSASVSMPAMDFRRDFTAIGSLSVVLVVVSAVVVGAFLAAVVPGIELRTGIALGAIISPTDAVATTIVKRLGVSPRVIAVLQGESLLNDATALVLLRSAVAATAFSVWGVAWDFVLAVVVAVAIGLVVGRLNLVVRSRIHDTAVNTAISFAVPFVAYLPAEHLGASGLVAAVTAGLYTGQAAPRYLGPRHRLSEEQNWRTVELLLEGGVFLLMGLELESVVSDVNDTHGDLWSAVWIGAAATALVVAIRALYVVPLMVGLRRRAERGQASREHLTTMQTQLDDGSLPVRSRPGREPRNEREAQRLEEHIERRTEMLGTRIRRTLADVDYLAGAPLGWREGTVLVWAGMRGVVTLAAAQTLEDDTPQRSLLVLIAFVVAAGSLVVQGGTLPWLVARLGLGSQDDPGANDAERGELLTELSDAARAAVADPDLRRPDGTPYDATVLERARAASTMRTDDEDAGYSRELGAQYRELRLLMIDAMRDALLDARADGTYASQTLESALTVLDADQITTELRG</sequence>
<evidence type="ECO:0000313" key="13">
    <source>
        <dbReference type="EMBL" id="MFC6045827.1"/>
    </source>
</evidence>
<dbReference type="PANTHER" id="PTHR10110">
    <property type="entry name" value="SODIUM/HYDROGEN EXCHANGER"/>
    <property type="match status" value="1"/>
</dbReference>
<feature type="transmembrane region" description="Helical" evidence="11">
    <location>
        <begin position="25"/>
        <end position="42"/>
    </location>
</feature>
<evidence type="ECO:0000313" key="14">
    <source>
        <dbReference type="Proteomes" id="UP001596135"/>
    </source>
</evidence>
<keyword evidence="9" id="KW-0739">Sodium transport</keyword>
<evidence type="ECO:0000256" key="1">
    <source>
        <dbReference type="ARBA" id="ARBA00004651"/>
    </source>
</evidence>
<feature type="transmembrane region" description="Helical" evidence="11">
    <location>
        <begin position="80"/>
        <end position="106"/>
    </location>
</feature>
<dbReference type="Proteomes" id="UP001596135">
    <property type="component" value="Unassembled WGS sequence"/>
</dbReference>
<keyword evidence="14" id="KW-1185">Reference proteome</keyword>
<evidence type="ECO:0000256" key="2">
    <source>
        <dbReference type="ARBA" id="ARBA00022448"/>
    </source>
</evidence>
<gene>
    <name evidence="13" type="ORF">ACFPYL_22280</name>
</gene>
<feature type="transmembrane region" description="Helical" evidence="11">
    <location>
        <begin position="299"/>
        <end position="322"/>
    </location>
</feature>
<evidence type="ECO:0000256" key="3">
    <source>
        <dbReference type="ARBA" id="ARBA00022475"/>
    </source>
</evidence>
<reference evidence="14" key="1">
    <citation type="journal article" date="2019" name="Int. J. Syst. Evol. Microbiol.">
        <title>The Global Catalogue of Microorganisms (GCM) 10K type strain sequencing project: providing services to taxonomists for standard genome sequencing and annotation.</title>
        <authorList>
            <consortium name="The Broad Institute Genomics Platform"/>
            <consortium name="The Broad Institute Genome Sequencing Center for Infectious Disease"/>
            <person name="Wu L."/>
            <person name="Ma J."/>
        </authorList>
    </citation>
    <scope>NUCLEOTIDE SEQUENCE [LARGE SCALE GENOMIC DNA]</scope>
    <source>
        <strain evidence="14">CCUG 54522</strain>
    </source>
</reference>
<evidence type="ECO:0000256" key="11">
    <source>
        <dbReference type="SAM" id="Phobius"/>
    </source>
</evidence>
<name>A0ABW1LRQ0_9ACTN</name>
<proteinExistence type="predicted"/>
<evidence type="ECO:0000256" key="5">
    <source>
        <dbReference type="ARBA" id="ARBA00022989"/>
    </source>
</evidence>
<feature type="domain" description="Cation/H+ exchanger transmembrane" evidence="12">
    <location>
        <begin position="14"/>
        <end position="324"/>
    </location>
</feature>
<evidence type="ECO:0000259" key="12">
    <source>
        <dbReference type="Pfam" id="PF00999"/>
    </source>
</evidence>
<evidence type="ECO:0000256" key="4">
    <source>
        <dbReference type="ARBA" id="ARBA00022692"/>
    </source>
</evidence>
<keyword evidence="5 11" id="KW-1133">Transmembrane helix</keyword>
<evidence type="ECO:0000256" key="7">
    <source>
        <dbReference type="ARBA" id="ARBA00023065"/>
    </source>
</evidence>
<keyword evidence="4 11" id="KW-0812">Transmembrane</keyword>
<organism evidence="13 14">
    <name type="scientific">Nocardioides hankookensis</name>
    <dbReference type="NCBI Taxonomy" id="443157"/>
    <lineage>
        <taxon>Bacteria</taxon>
        <taxon>Bacillati</taxon>
        <taxon>Actinomycetota</taxon>
        <taxon>Actinomycetes</taxon>
        <taxon>Propionibacteriales</taxon>
        <taxon>Nocardioidaceae</taxon>
        <taxon>Nocardioides</taxon>
    </lineage>
</organism>
<evidence type="ECO:0000256" key="10">
    <source>
        <dbReference type="SAM" id="MobiDB-lite"/>
    </source>
</evidence>
<feature type="region of interest" description="Disordered" evidence="10">
    <location>
        <begin position="332"/>
        <end position="366"/>
    </location>
</feature>
<evidence type="ECO:0000256" key="8">
    <source>
        <dbReference type="ARBA" id="ARBA00023136"/>
    </source>
</evidence>
<comment type="caution">
    <text evidence="13">The sequence shown here is derived from an EMBL/GenBank/DDBJ whole genome shotgun (WGS) entry which is preliminary data.</text>
</comment>
<evidence type="ECO:0000256" key="9">
    <source>
        <dbReference type="ARBA" id="ARBA00023201"/>
    </source>
</evidence>
<feature type="transmembrane region" description="Helical" evidence="11">
    <location>
        <begin position="54"/>
        <end position="74"/>
    </location>
</feature>
<feature type="domain" description="Cation/H+ exchanger transmembrane" evidence="12">
    <location>
        <begin position="397"/>
        <end position="458"/>
    </location>
</feature>
<feature type="transmembrane region" description="Helical" evidence="11">
    <location>
        <begin position="433"/>
        <end position="457"/>
    </location>
</feature>
<keyword evidence="8 11" id="KW-0472">Membrane</keyword>
<keyword evidence="6" id="KW-0915">Sodium</keyword>
<dbReference type="EMBL" id="JBHSRJ010000009">
    <property type="protein sequence ID" value="MFC6045827.1"/>
    <property type="molecule type" value="Genomic_DNA"/>
</dbReference>
<dbReference type="RefSeq" id="WP_379159729.1">
    <property type="nucleotide sequence ID" value="NZ_JBHSRJ010000009.1"/>
</dbReference>
<protein>
    <submittedName>
        <fullName evidence="13">Cation:proton antiporter</fullName>
    </submittedName>
</protein>
<dbReference type="Gene3D" id="6.10.140.1330">
    <property type="match status" value="1"/>
</dbReference>
<dbReference type="InterPro" id="IPR018422">
    <property type="entry name" value="Cation/H_exchanger_CPA1"/>
</dbReference>
<keyword evidence="7" id="KW-0406">Ion transport</keyword>
<feature type="transmembrane region" description="Helical" evidence="11">
    <location>
        <begin position="178"/>
        <end position="199"/>
    </location>
</feature>
<accession>A0ABW1LRQ0</accession>